<evidence type="ECO:0000259" key="2">
    <source>
        <dbReference type="SMART" id="SM00496"/>
    </source>
</evidence>
<dbReference type="CDD" id="cd10443">
    <property type="entry name" value="GIY-YIG_HE_Tlr8p_PBC-V_like"/>
    <property type="match status" value="1"/>
</dbReference>
<evidence type="ECO:0000313" key="3">
    <source>
        <dbReference type="EMBL" id="GCD18921.1"/>
    </source>
</evidence>
<sequence length="268" mass="29871">MREVGEPAVVGVVYGIRLATVAEYRYVGLTESSATRRLTRHRANARAGRRTPFYDWLRKHDVEVVVDVLEKVTTSRADLGLAEMRWIADLRASGHTLLNLTDGGLGPTGVVWTEEQREAARIRSTGRPGVSRPGVLGPFYGRRHSDEQRARWSRDRQGTNVGADNPNFGRFGAEHPAFGSTWSDEARRRLSELRKGEGNPNFGRSASAETRAKMSAARKGRPMPSSKRNAHTRHHTNKGVRSNRCAYCDTIVEHQFALALVAQKEDVT</sequence>
<dbReference type="Proteomes" id="UP000288246">
    <property type="component" value="Unassembled WGS sequence"/>
</dbReference>
<feature type="domain" description="Nuclease associated modular" evidence="2">
    <location>
        <begin position="202"/>
        <end position="218"/>
    </location>
</feature>
<evidence type="ECO:0000313" key="4">
    <source>
        <dbReference type="Proteomes" id="UP000288246"/>
    </source>
</evidence>
<feature type="domain" description="Nuclease associated modular" evidence="2">
    <location>
        <begin position="140"/>
        <end position="156"/>
    </location>
</feature>
<protein>
    <recommendedName>
        <fullName evidence="2">Nuclease associated modular domain-containing protein</fullName>
    </recommendedName>
</protein>
<accession>A0A401UW63</accession>
<dbReference type="AlphaFoldDB" id="A0A401UW63"/>
<dbReference type="SUPFAM" id="SSF64496">
    <property type="entry name" value="DNA-binding domain of intron-encoded endonucleases"/>
    <property type="match status" value="1"/>
</dbReference>
<feature type="compositionally biased region" description="Basic residues" evidence="1">
    <location>
        <begin position="228"/>
        <end position="238"/>
    </location>
</feature>
<dbReference type="RefSeq" id="WP_124341470.1">
    <property type="nucleotide sequence ID" value="NZ_BHYL01000039.1"/>
</dbReference>
<reference evidence="3 4" key="1">
    <citation type="submission" date="2018-11" db="EMBL/GenBank/DDBJ databases">
        <title>Draft genome sequence of Cellulomonas takizawaensis strain TKZ-21.</title>
        <authorList>
            <person name="Yamamura H."/>
            <person name="Hayashi T."/>
            <person name="Hamada M."/>
            <person name="Serisawa Y."/>
            <person name="Matsuyama K."/>
            <person name="Nakagawa Y."/>
            <person name="Otoguro M."/>
            <person name="Yanagida F."/>
            <person name="Hayakawa M."/>
        </authorList>
    </citation>
    <scope>NUCLEOTIDE SEQUENCE [LARGE SCALE GENOMIC DNA]</scope>
    <source>
        <strain evidence="3 4">TKZ-21</strain>
    </source>
</reference>
<comment type="caution">
    <text evidence="3">The sequence shown here is derived from an EMBL/GenBank/DDBJ whole genome shotgun (WGS) entry which is preliminary data.</text>
</comment>
<feature type="region of interest" description="Disordered" evidence="1">
    <location>
        <begin position="192"/>
        <end position="240"/>
    </location>
</feature>
<name>A0A401UW63_9CELL</name>
<evidence type="ECO:0000256" key="1">
    <source>
        <dbReference type="SAM" id="MobiDB-lite"/>
    </source>
</evidence>
<feature type="region of interest" description="Disordered" evidence="1">
    <location>
        <begin position="121"/>
        <end position="170"/>
    </location>
</feature>
<dbReference type="EMBL" id="BHYL01000039">
    <property type="protein sequence ID" value="GCD18921.1"/>
    <property type="molecule type" value="Genomic_DNA"/>
</dbReference>
<proteinExistence type="predicted"/>
<dbReference type="Pfam" id="PF07460">
    <property type="entry name" value="NUMOD3"/>
    <property type="match status" value="1"/>
</dbReference>
<dbReference type="OrthoDB" id="4528417at2"/>
<dbReference type="GO" id="GO:0003677">
    <property type="term" value="F:DNA binding"/>
    <property type="evidence" value="ECO:0007669"/>
    <property type="project" value="InterPro"/>
</dbReference>
<gene>
    <name evidence="3" type="ORF">CTKZ_04830</name>
</gene>
<dbReference type="SMART" id="SM00496">
    <property type="entry name" value="IENR2"/>
    <property type="match status" value="3"/>
</dbReference>
<feature type="domain" description="Nuclease associated modular" evidence="2">
    <location>
        <begin position="178"/>
        <end position="194"/>
    </location>
</feature>
<dbReference type="InterPro" id="IPR003611">
    <property type="entry name" value="NUMOD3"/>
</dbReference>
<keyword evidence="4" id="KW-1185">Reference proteome</keyword>
<feature type="compositionally biased region" description="Basic and acidic residues" evidence="1">
    <location>
        <begin position="143"/>
        <end position="157"/>
    </location>
</feature>
<organism evidence="3 4">
    <name type="scientific">Cellulomonas algicola</name>
    <dbReference type="NCBI Taxonomy" id="2071633"/>
    <lineage>
        <taxon>Bacteria</taxon>
        <taxon>Bacillati</taxon>
        <taxon>Actinomycetota</taxon>
        <taxon>Actinomycetes</taxon>
        <taxon>Micrococcales</taxon>
        <taxon>Cellulomonadaceae</taxon>
        <taxon>Cellulomonas</taxon>
    </lineage>
</organism>